<protein>
    <submittedName>
        <fullName evidence="1">Uncharacterized protein</fullName>
    </submittedName>
</protein>
<dbReference type="Proteomes" id="UP001341840">
    <property type="component" value="Unassembled WGS sequence"/>
</dbReference>
<sequence>MDISSNSCAEDFLGSDEDIGVASEGDAYDLQLMDGFLDVAIDAVEIVAVDVHETPKCTDGERSNGVE</sequence>
<evidence type="ECO:0000313" key="1">
    <source>
        <dbReference type="EMBL" id="MED6162680.1"/>
    </source>
</evidence>
<organism evidence="1 2">
    <name type="scientific">Stylosanthes scabra</name>
    <dbReference type="NCBI Taxonomy" id="79078"/>
    <lineage>
        <taxon>Eukaryota</taxon>
        <taxon>Viridiplantae</taxon>
        <taxon>Streptophyta</taxon>
        <taxon>Embryophyta</taxon>
        <taxon>Tracheophyta</taxon>
        <taxon>Spermatophyta</taxon>
        <taxon>Magnoliopsida</taxon>
        <taxon>eudicotyledons</taxon>
        <taxon>Gunneridae</taxon>
        <taxon>Pentapetalae</taxon>
        <taxon>rosids</taxon>
        <taxon>fabids</taxon>
        <taxon>Fabales</taxon>
        <taxon>Fabaceae</taxon>
        <taxon>Papilionoideae</taxon>
        <taxon>50 kb inversion clade</taxon>
        <taxon>dalbergioids sensu lato</taxon>
        <taxon>Dalbergieae</taxon>
        <taxon>Pterocarpus clade</taxon>
        <taxon>Stylosanthes</taxon>
    </lineage>
</organism>
<name>A0ABU6UQW9_9FABA</name>
<accession>A0ABU6UQW9</accession>
<gene>
    <name evidence="1" type="ORF">PIB30_072846</name>
</gene>
<keyword evidence="2" id="KW-1185">Reference proteome</keyword>
<comment type="caution">
    <text evidence="1">The sequence shown here is derived from an EMBL/GenBank/DDBJ whole genome shotgun (WGS) entry which is preliminary data.</text>
</comment>
<evidence type="ECO:0000313" key="2">
    <source>
        <dbReference type="Proteomes" id="UP001341840"/>
    </source>
</evidence>
<proteinExistence type="predicted"/>
<dbReference type="EMBL" id="JASCZI010121700">
    <property type="protein sequence ID" value="MED6162680.1"/>
    <property type="molecule type" value="Genomic_DNA"/>
</dbReference>
<reference evidence="1 2" key="1">
    <citation type="journal article" date="2023" name="Plants (Basel)">
        <title>Bridging the Gap: Combining Genomics and Transcriptomics Approaches to Understand Stylosanthes scabra, an Orphan Legume from the Brazilian Caatinga.</title>
        <authorList>
            <person name="Ferreira-Neto J.R.C."/>
            <person name="da Silva M.D."/>
            <person name="Binneck E."/>
            <person name="de Melo N.F."/>
            <person name="da Silva R.H."/>
            <person name="de Melo A.L.T.M."/>
            <person name="Pandolfi V."/>
            <person name="Bustamante F.O."/>
            <person name="Brasileiro-Vidal A.C."/>
            <person name="Benko-Iseppon A.M."/>
        </authorList>
    </citation>
    <scope>NUCLEOTIDE SEQUENCE [LARGE SCALE GENOMIC DNA]</scope>
    <source>
        <tissue evidence="1">Leaves</tissue>
    </source>
</reference>